<evidence type="ECO:0000256" key="1">
    <source>
        <dbReference type="SAM" id="SignalP"/>
    </source>
</evidence>
<reference evidence="2 3" key="1">
    <citation type="submission" date="2020-10" db="EMBL/GenBank/DDBJ databases">
        <title>Sequencing the genomes of 1000 actinobacteria strains.</title>
        <authorList>
            <person name="Klenk H.-P."/>
        </authorList>
    </citation>
    <scope>NUCLEOTIDE SEQUENCE [LARGE SCALE GENOMIC DNA]</scope>
    <source>
        <strain evidence="2 3">DSM 44653</strain>
    </source>
</reference>
<feature type="signal peptide" evidence="1">
    <location>
        <begin position="1"/>
        <end position="20"/>
    </location>
</feature>
<dbReference type="RefSeq" id="WP_086864431.1">
    <property type="nucleotide sequence ID" value="NZ_JADBEG010000001.1"/>
</dbReference>
<keyword evidence="1" id="KW-0732">Signal</keyword>
<sequence length="142" mass="14678">MSKPSNFVSALVVACTVALAAPTVALAATGPAPAAVQGKKHKAKVEAKVEKNRVKVGEETKIKGSFADLGGLESVAGGEPVIVQQLQAGVWVNLSTSTCRPNGGFVFSLSFSVRATLTLRVYHPETELYVSAVSSVIGLVVI</sequence>
<accession>A0ABR9I2U6</accession>
<proteinExistence type="predicted"/>
<protein>
    <recommendedName>
        <fullName evidence="4">Secreted protein</fullName>
    </recommendedName>
</protein>
<evidence type="ECO:0008006" key="4">
    <source>
        <dbReference type="Google" id="ProtNLM"/>
    </source>
</evidence>
<dbReference type="EMBL" id="JADBEG010000001">
    <property type="protein sequence ID" value="MBE1497227.1"/>
    <property type="molecule type" value="Genomic_DNA"/>
</dbReference>
<dbReference type="Proteomes" id="UP000631670">
    <property type="component" value="Unassembled WGS sequence"/>
</dbReference>
<comment type="caution">
    <text evidence="2">The sequence shown here is derived from an EMBL/GenBank/DDBJ whole genome shotgun (WGS) entry which is preliminary data.</text>
</comment>
<name>A0ABR9I2U6_9PSEU</name>
<dbReference type="PROSITE" id="PS51257">
    <property type="entry name" value="PROKAR_LIPOPROTEIN"/>
    <property type="match status" value="1"/>
</dbReference>
<feature type="chain" id="PRO_5045479665" description="Secreted protein" evidence="1">
    <location>
        <begin position="21"/>
        <end position="142"/>
    </location>
</feature>
<keyword evidence="3" id="KW-1185">Reference proteome</keyword>
<evidence type="ECO:0000313" key="3">
    <source>
        <dbReference type="Proteomes" id="UP000631670"/>
    </source>
</evidence>
<organism evidence="2 3">
    <name type="scientific">Amycolatopsis lexingtonensis</name>
    <dbReference type="NCBI Taxonomy" id="218822"/>
    <lineage>
        <taxon>Bacteria</taxon>
        <taxon>Bacillati</taxon>
        <taxon>Actinomycetota</taxon>
        <taxon>Actinomycetes</taxon>
        <taxon>Pseudonocardiales</taxon>
        <taxon>Pseudonocardiaceae</taxon>
        <taxon>Amycolatopsis</taxon>
    </lineage>
</organism>
<evidence type="ECO:0000313" key="2">
    <source>
        <dbReference type="EMBL" id="MBE1497227.1"/>
    </source>
</evidence>
<gene>
    <name evidence="2" type="ORF">H4696_004327</name>
</gene>